<sequence>MSFYTFRSVTFGISYRSRFILFFFKNASEINCFFYKNPDFSENLVYS</sequence>
<dbReference type="Proteomes" id="UP000006329">
    <property type="component" value="Unassembled WGS sequence"/>
</dbReference>
<comment type="caution">
    <text evidence="1">The sequence shown here is derived from an EMBL/GenBank/DDBJ whole genome shotgun (WGS) entry which is preliminary data.</text>
</comment>
<dbReference type="EMBL" id="AHON02000039">
    <property type="protein sequence ID" value="EKO34030.1"/>
    <property type="molecule type" value="Genomic_DNA"/>
</dbReference>
<dbReference type="AlphaFoldDB" id="A0A0E2BFE8"/>
<proteinExistence type="predicted"/>
<evidence type="ECO:0000313" key="2">
    <source>
        <dbReference type="Proteomes" id="UP000006329"/>
    </source>
</evidence>
<organism evidence="1 2">
    <name type="scientific">Leptospira santarosai str. MOR084</name>
    <dbReference type="NCBI Taxonomy" id="1049984"/>
    <lineage>
        <taxon>Bacteria</taxon>
        <taxon>Pseudomonadati</taxon>
        <taxon>Spirochaetota</taxon>
        <taxon>Spirochaetia</taxon>
        <taxon>Leptospirales</taxon>
        <taxon>Leptospiraceae</taxon>
        <taxon>Leptospira</taxon>
    </lineage>
</organism>
<name>A0A0E2BFE8_9LEPT</name>
<protein>
    <submittedName>
        <fullName evidence="1">Uncharacterized protein</fullName>
    </submittedName>
</protein>
<evidence type="ECO:0000313" key="1">
    <source>
        <dbReference type="EMBL" id="EKO34030.1"/>
    </source>
</evidence>
<gene>
    <name evidence="1" type="ORF">LEP1GSC179_3604</name>
</gene>
<accession>A0A0E2BFE8</accession>
<keyword evidence="2" id="KW-1185">Reference proteome</keyword>
<reference evidence="1" key="1">
    <citation type="submission" date="2012-10" db="EMBL/GenBank/DDBJ databases">
        <authorList>
            <person name="Harkins D.M."/>
            <person name="Durkin A.S."/>
            <person name="Brinkac L.M."/>
            <person name="Haft D.H."/>
            <person name="Selengut J.D."/>
            <person name="Sanka R."/>
            <person name="DePew J."/>
            <person name="Purushe J."/>
            <person name="Matthias M.A."/>
            <person name="Vinetz J.M."/>
            <person name="Sutton G.G."/>
            <person name="Nierman W.C."/>
            <person name="Fouts D.E."/>
        </authorList>
    </citation>
    <scope>NUCLEOTIDE SEQUENCE [LARGE SCALE GENOMIC DNA]</scope>
    <source>
        <strain evidence="1">MOR084</strain>
    </source>
</reference>